<feature type="chain" id="PRO_5042052821" description="Secreted protein" evidence="1">
    <location>
        <begin position="17"/>
        <end position="89"/>
    </location>
</feature>
<reference evidence="2" key="1">
    <citation type="submission" date="2023-06" db="EMBL/GenBank/DDBJ databases">
        <title>Male Hemibagrus guttatus genome.</title>
        <authorList>
            <person name="Bian C."/>
        </authorList>
    </citation>
    <scope>NUCLEOTIDE SEQUENCE</scope>
    <source>
        <strain evidence="2">Male_cb2023</strain>
        <tissue evidence="2">Muscle</tissue>
    </source>
</reference>
<evidence type="ECO:0000313" key="3">
    <source>
        <dbReference type="Proteomes" id="UP001274896"/>
    </source>
</evidence>
<evidence type="ECO:0008006" key="4">
    <source>
        <dbReference type="Google" id="ProtNLM"/>
    </source>
</evidence>
<protein>
    <recommendedName>
        <fullName evidence="4">Secreted protein</fullName>
    </recommendedName>
</protein>
<dbReference type="EMBL" id="JAUCMX010000004">
    <property type="protein sequence ID" value="KAK3548580.1"/>
    <property type="molecule type" value="Genomic_DNA"/>
</dbReference>
<organism evidence="2 3">
    <name type="scientific">Hemibagrus guttatus</name>
    <dbReference type="NCBI Taxonomy" id="175788"/>
    <lineage>
        <taxon>Eukaryota</taxon>
        <taxon>Metazoa</taxon>
        <taxon>Chordata</taxon>
        <taxon>Craniata</taxon>
        <taxon>Vertebrata</taxon>
        <taxon>Euteleostomi</taxon>
        <taxon>Actinopterygii</taxon>
        <taxon>Neopterygii</taxon>
        <taxon>Teleostei</taxon>
        <taxon>Ostariophysi</taxon>
        <taxon>Siluriformes</taxon>
        <taxon>Bagridae</taxon>
        <taxon>Hemibagrus</taxon>
    </lineage>
</organism>
<evidence type="ECO:0000256" key="1">
    <source>
        <dbReference type="SAM" id="SignalP"/>
    </source>
</evidence>
<evidence type="ECO:0000313" key="2">
    <source>
        <dbReference type="EMBL" id="KAK3548580.1"/>
    </source>
</evidence>
<accession>A0AAE0RAM3</accession>
<dbReference type="Proteomes" id="UP001274896">
    <property type="component" value="Unassembled WGS sequence"/>
</dbReference>
<sequence length="89" mass="9843">MFSCIFLLLLAGGMFASHLQGWGFDSRLRVCVEFACSQSALGVSSGYSGFLPWSKDMHCRLIGISKLSGLSGKMDKRKDLSEFDTRDKL</sequence>
<gene>
    <name evidence="2" type="ORF">QTP70_014503</name>
</gene>
<feature type="signal peptide" evidence="1">
    <location>
        <begin position="1"/>
        <end position="16"/>
    </location>
</feature>
<dbReference type="AlphaFoldDB" id="A0AAE0RAM3"/>
<name>A0AAE0RAM3_9TELE</name>
<keyword evidence="3" id="KW-1185">Reference proteome</keyword>
<comment type="caution">
    <text evidence="2">The sequence shown here is derived from an EMBL/GenBank/DDBJ whole genome shotgun (WGS) entry which is preliminary data.</text>
</comment>
<keyword evidence="1" id="KW-0732">Signal</keyword>
<proteinExistence type="predicted"/>